<dbReference type="Pfam" id="PF20463">
    <property type="entry name" value="PDH_C"/>
    <property type="match status" value="1"/>
</dbReference>
<keyword evidence="8" id="KW-0520">NAD</keyword>
<dbReference type="SUPFAM" id="SSF55021">
    <property type="entry name" value="ACT-like"/>
    <property type="match status" value="1"/>
</dbReference>
<feature type="domain" description="Prephenate/arogenate dehydrogenase" evidence="11">
    <location>
        <begin position="20"/>
        <end position="308"/>
    </location>
</feature>
<evidence type="ECO:0000313" key="13">
    <source>
        <dbReference type="EMBL" id="TVY04580.1"/>
    </source>
</evidence>
<accession>A0A559JXN7</accession>
<sequence>MSGEFSDFTDFTDFSEKNPIKIAIFGVGLIGGSLALCFKGKPGVRVVGHSVNPASTEKYVARGVVDSATTSLEEAAKDADFIFLCVPVGRLEEYVDELSRMPLKPGCIITDVGSTKASVVRHADKLSLRGAVFIGGHPMAGSERSGVEAASLHLLENAYYVLTPTDKTPPEYVGKLERLLRNTRAHIVKTDAVQHDDIVGAISHLPHMIAVALVNQIAGYNESNDLYMRLAAGGFRDITRIASSDPTIWRDILLNNREVMLKLVQDWQEGMDQFADLLRSEDGDGIAEQFRTAGDFRSQLPERRKGMITSLYECYVNVPDHPGIIGKIATELGHAKINLSNLRIIESREDVPGVLRLSFHQSDDLDRATALLKSLNYDVHA</sequence>
<evidence type="ECO:0000256" key="2">
    <source>
        <dbReference type="ARBA" id="ARBA00007964"/>
    </source>
</evidence>
<gene>
    <name evidence="13" type="ORF">FPZ45_03140</name>
</gene>
<keyword evidence="5" id="KW-0827">Tyrosine biosynthesis</keyword>
<dbReference type="PROSITE" id="PS51671">
    <property type="entry name" value="ACT"/>
    <property type="match status" value="1"/>
</dbReference>
<keyword evidence="6" id="KW-0028">Amino-acid biosynthesis</keyword>
<evidence type="ECO:0000256" key="9">
    <source>
        <dbReference type="ARBA" id="ARBA00023141"/>
    </source>
</evidence>
<keyword evidence="7 13" id="KW-0560">Oxidoreductase</keyword>
<dbReference type="InterPro" id="IPR002912">
    <property type="entry name" value="ACT_dom"/>
</dbReference>
<comment type="caution">
    <text evidence="13">The sequence shown here is derived from an EMBL/GenBank/DDBJ whole genome shotgun (WGS) entry which is preliminary data.</text>
</comment>
<dbReference type="GO" id="GO:0008977">
    <property type="term" value="F:prephenate dehydrogenase (NAD+) activity"/>
    <property type="evidence" value="ECO:0007669"/>
    <property type="project" value="UniProtKB-EC"/>
</dbReference>
<dbReference type="PANTHER" id="PTHR21363:SF0">
    <property type="entry name" value="PREPHENATE DEHYDROGENASE [NADP(+)]"/>
    <property type="match status" value="1"/>
</dbReference>
<comment type="catalytic activity">
    <reaction evidence="10">
        <text>prephenate + NAD(+) = 3-(4-hydroxyphenyl)pyruvate + CO2 + NADH</text>
        <dbReference type="Rhea" id="RHEA:13869"/>
        <dbReference type="ChEBI" id="CHEBI:16526"/>
        <dbReference type="ChEBI" id="CHEBI:29934"/>
        <dbReference type="ChEBI" id="CHEBI:36242"/>
        <dbReference type="ChEBI" id="CHEBI:57540"/>
        <dbReference type="ChEBI" id="CHEBI:57945"/>
        <dbReference type="EC" id="1.3.1.12"/>
    </reaction>
</comment>
<dbReference type="InterPro" id="IPR046826">
    <property type="entry name" value="PDH_N"/>
</dbReference>
<dbReference type="InterPro" id="IPR003099">
    <property type="entry name" value="Prephen_DH"/>
</dbReference>
<dbReference type="Gene3D" id="3.40.50.720">
    <property type="entry name" value="NAD(P)-binding Rossmann-like Domain"/>
    <property type="match status" value="1"/>
</dbReference>
<evidence type="ECO:0000256" key="4">
    <source>
        <dbReference type="ARBA" id="ARBA00016891"/>
    </source>
</evidence>
<feature type="domain" description="ACT" evidence="12">
    <location>
        <begin position="313"/>
        <end position="381"/>
    </location>
</feature>
<dbReference type="AlphaFoldDB" id="A0A559JXN7"/>
<name>A0A559JXN7_9BACL</name>
<dbReference type="EC" id="1.3.1.12" evidence="3"/>
<dbReference type="SUPFAM" id="SSF51735">
    <property type="entry name" value="NAD(P)-binding Rossmann-fold domains"/>
    <property type="match status" value="1"/>
</dbReference>
<dbReference type="EMBL" id="VNJJ01000001">
    <property type="protein sequence ID" value="TVY04580.1"/>
    <property type="molecule type" value="Genomic_DNA"/>
</dbReference>
<comment type="pathway">
    <text evidence="1">Amino-acid biosynthesis; L-tyrosine biosynthesis; (4-hydroxyphenyl)pyruvate from prephenate (NAD(+) route): step 1/1.</text>
</comment>
<evidence type="ECO:0000256" key="1">
    <source>
        <dbReference type="ARBA" id="ARBA00005067"/>
    </source>
</evidence>
<evidence type="ECO:0000256" key="5">
    <source>
        <dbReference type="ARBA" id="ARBA00022498"/>
    </source>
</evidence>
<evidence type="ECO:0000256" key="8">
    <source>
        <dbReference type="ARBA" id="ARBA00023027"/>
    </source>
</evidence>
<dbReference type="InterPro" id="IPR050812">
    <property type="entry name" value="Preph/Arog_dehydrog"/>
</dbReference>
<evidence type="ECO:0000256" key="3">
    <source>
        <dbReference type="ARBA" id="ARBA00012068"/>
    </source>
</evidence>
<dbReference type="GO" id="GO:0070403">
    <property type="term" value="F:NAD+ binding"/>
    <property type="evidence" value="ECO:0007669"/>
    <property type="project" value="InterPro"/>
</dbReference>
<reference evidence="13 14" key="1">
    <citation type="submission" date="2019-07" db="EMBL/GenBank/DDBJ databases">
        <authorList>
            <person name="Kim J."/>
        </authorList>
    </citation>
    <scope>NUCLEOTIDE SEQUENCE [LARGE SCALE GENOMIC DNA]</scope>
    <source>
        <strain evidence="13 14">G13</strain>
    </source>
</reference>
<dbReference type="PANTHER" id="PTHR21363">
    <property type="entry name" value="PREPHENATE DEHYDROGENASE"/>
    <property type="match status" value="1"/>
</dbReference>
<dbReference type="InterPro" id="IPR008927">
    <property type="entry name" value="6-PGluconate_DH-like_C_sf"/>
</dbReference>
<dbReference type="GO" id="GO:0004665">
    <property type="term" value="F:prephenate dehydrogenase (NADP+) activity"/>
    <property type="evidence" value="ECO:0007669"/>
    <property type="project" value="InterPro"/>
</dbReference>
<dbReference type="GO" id="GO:0006571">
    <property type="term" value="P:tyrosine biosynthetic process"/>
    <property type="evidence" value="ECO:0007669"/>
    <property type="project" value="UniProtKB-UniPathway"/>
</dbReference>
<evidence type="ECO:0000313" key="14">
    <source>
        <dbReference type="Proteomes" id="UP000316330"/>
    </source>
</evidence>
<protein>
    <recommendedName>
        <fullName evidence="4">Prephenate dehydrogenase</fullName>
        <ecNumber evidence="3">1.3.1.12</ecNumber>
    </recommendedName>
</protein>
<evidence type="ECO:0000256" key="7">
    <source>
        <dbReference type="ARBA" id="ARBA00023002"/>
    </source>
</evidence>
<dbReference type="InterPro" id="IPR045865">
    <property type="entry name" value="ACT-like_dom_sf"/>
</dbReference>
<organism evidence="13 14">
    <name type="scientific">Cohnella terricola</name>
    <dbReference type="NCBI Taxonomy" id="1289167"/>
    <lineage>
        <taxon>Bacteria</taxon>
        <taxon>Bacillati</taxon>
        <taxon>Bacillota</taxon>
        <taxon>Bacilli</taxon>
        <taxon>Bacillales</taxon>
        <taxon>Paenibacillaceae</taxon>
        <taxon>Cohnella</taxon>
    </lineage>
</organism>
<comment type="similarity">
    <text evidence="2">Belongs to the prephenate/arogenate dehydrogenase family.</text>
</comment>
<dbReference type="FunFam" id="1.10.3660.10:FF:000003">
    <property type="entry name" value="Prephenate dehydrogenase"/>
    <property type="match status" value="1"/>
</dbReference>
<evidence type="ECO:0000256" key="10">
    <source>
        <dbReference type="ARBA" id="ARBA00049260"/>
    </source>
</evidence>
<dbReference type="NCBIfam" id="NF005107">
    <property type="entry name" value="PRK06545.1-5"/>
    <property type="match status" value="1"/>
</dbReference>
<keyword evidence="9" id="KW-0057">Aromatic amino acid biosynthesis</keyword>
<dbReference type="OrthoDB" id="9802008at2"/>
<dbReference type="Gene3D" id="3.30.70.260">
    <property type="match status" value="1"/>
</dbReference>
<evidence type="ECO:0000259" key="12">
    <source>
        <dbReference type="PROSITE" id="PS51671"/>
    </source>
</evidence>
<dbReference type="PROSITE" id="PS51176">
    <property type="entry name" value="PDH_ADH"/>
    <property type="match status" value="1"/>
</dbReference>
<dbReference type="RefSeq" id="WP_144698237.1">
    <property type="nucleotide sequence ID" value="NZ_VNJJ01000001.1"/>
</dbReference>
<dbReference type="Pfam" id="PF02153">
    <property type="entry name" value="PDH_N"/>
    <property type="match status" value="1"/>
</dbReference>
<proteinExistence type="inferred from homology"/>
<dbReference type="SUPFAM" id="SSF48179">
    <property type="entry name" value="6-phosphogluconate dehydrogenase C-terminal domain-like"/>
    <property type="match status" value="1"/>
</dbReference>
<keyword evidence="14" id="KW-1185">Reference proteome</keyword>
<dbReference type="InterPro" id="IPR046825">
    <property type="entry name" value="PDH_C"/>
</dbReference>
<dbReference type="Proteomes" id="UP000316330">
    <property type="component" value="Unassembled WGS sequence"/>
</dbReference>
<dbReference type="UniPathway" id="UPA00122">
    <property type="reaction ID" value="UER00961"/>
</dbReference>
<dbReference type="InterPro" id="IPR036291">
    <property type="entry name" value="NAD(P)-bd_dom_sf"/>
</dbReference>
<evidence type="ECO:0000259" key="11">
    <source>
        <dbReference type="PROSITE" id="PS51176"/>
    </source>
</evidence>
<dbReference type="Gene3D" id="1.10.3660.10">
    <property type="entry name" value="6-phosphogluconate dehydrogenase C-terminal like domain"/>
    <property type="match status" value="1"/>
</dbReference>
<evidence type="ECO:0000256" key="6">
    <source>
        <dbReference type="ARBA" id="ARBA00022605"/>
    </source>
</evidence>
<dbReference type="FunFam" id="3.40.50.720:FF:000208">
    <property type="entry name" value="Prephenate dehydrogenase"/>
    <property type="match status" value="1"/>
</dbReference>